<dbReference type="STRING" id="6186.A0A183JUE7"/>
<evidence type="ECO:0000313" key="3">
    <source>
        <dbReference type="WBParaSite" id="SCUD_0000633801-mRNA-1"/>
    </source>
</evidence>
<proteinExistence type="predicted"/>
<keyword evidence="2" id="KW-1185">Reference proteome</keyword>
<gene>
    <name evidence="1" type="ORF">SCUD_LOCUS6338</name>
</gene>
<dbReference type="WBParaSite" id="SCUD_0000633801-mRNA-1">
    <property type="protein sequence ID" value="SCUD_0000633801-mRNA-1"/>
    <property type="gene ID" value="SCUD_0000633801"/>
</dbReference>
<dbReference type="AlphaFoldDB" id="A0A183JUE7"/>
<dbReference type="Proteomes" id="UP000279833">
    <property type="component" value="Unassembled WGS sequence"/>
</dbReference>
<dbReference type="EMBL" id="UZAK01013602">
    <property type="protein sequence ID" value="VDP03130.1"/>
    <property type="molecule type" value="Genomic_DNA"/>
</dbReference>
<reference evidence="1 2" key="2">
    <citation type="submission" date="2018-11" db="EMBL/GenBank/DDBJ databases">
        <authorList>
            <consortium name="Pathogen Informatics"/>
        </authorList>
    </citation>
    <scope>NUCLEOTIDE SEQUENCE [LARGE SCALE GENOMIC DNA]</scope>
    <source>
        <strain evidence="1">Dakar</strain>
        <strain evidence="2">Dakar, Senegal</strain>
    </source>
</reference>
<protein>
    <submittedName>
        <fullName evidence="1 3">Uncharacterized protein</fullName>
    </submittedName>
</protein>
<reference evidence="3" key="1">
    <citation type="submission" date="2016-06" db="UniProtKB">
        <authorList>
            <consortium name="WormBaseParasite"/>
        </authorList>
    </citation>
    <scope>IDENTIFICATION</scope>
</reference>
<evidence type="ECO:0000313" key="1">
    <source>
        <dbReference type="EMBL" id="VDP03130.1"/>
    </source>
</evidence>
<name>A0A183JUE7_9TREM</name>
<accession>A0A183JUE7</accession>
<evidence type="ECO:0000313" key="2">
    <source>
        <dbReference type="Proteomes" id="UP000279833"/>
    </source>
</evidence>
<organism evidence="3">
    <name type="scientific">Schistosoma curassoni</name>
    <dbReference type="NCBI Taxonomy" id="6186"/>
    <lineage>
        <taxon>Eukaryota</taxon>
        <taxon>Metazoa</taxon>
        <taxon>Spiralia</taxon>
        <taxon>Lophotrochozoa</taxon>
        <taxon>Platyhelminthes</taxon>
        <taxon>Trematoda</taxon>
        <taxon>Digenea</taxon>
        <taxon>Strigeidida</taxon>
        <taxon>Schistosomatoidea</taxon>
        <taxon>Schistosomatidae</taxon>
        <taxon>Schistosoma</taxon>
    </lineage>
</organism>
<sequence>MSANGISDSFSSNLDNTNALSSSSSATAHLINLVMQLRKVSSGPLKLSGLKYGKRHKTVPFSINPGFISNLS</sequence>